<name>A0A8J5JJE8_HOMAM</name>
<dbReference type="EMBL" id="JAHLQT010033762">
    <property type="protein sequence ID" value="KAG7159207.1"/>
    <property type="molecule type" value="Genomic_DNA"/>
</dbReference>
<comment type="caution">
    <text evidence="8">The sequence shown here is derived from an EMBL/GenBank/DDBJ whole genome shotgun (WGS) entry which is preliminary data.</text>
</comment>
<feature type="region of interest" description="Disordered" evidence="5">
    <location>
        <begin position="457"/>
        <end position="511"/>
    </location>
</feature>
<keyword evidence="2 4" id="KW-0694">RNA-binding</keyword>
<protein>
    <submittedName>
        <fullName evidence="8">La-related protein 6-like 3</fullName>
    </submittedName>
</protein>
<evidence type="ECO:0000256" key="3">
    <source>
        <dbReference type="ARBA" id="ARBA00023242"/>
    </source>
</evidence>
<dbReference type="Pfam" id="PF12901">
    <property type="entry name" value="SUZ-C"/>
    <property type="match status" value="1"/>
</dbReference>
<dbReference type="Pfam" id="PF05383">
    <property type="entry name" value="La"/>
    <property type="match status" value="1"/>
</dbReference>
<evidence type="ECO:0000256" key="2">
    <source>
        <dbReference type="ARBA" id="ARBA00022884"/>
    </source>
</evidence>
<dbReference type="OrthoDB" id="6373686at2759"/>
<evidence type="ECO:0000256" key="5">
    <source>
        <dbReference type="SAM" id="MobiDB-lite"/>
    </source>
</evidence>
<dbReference type="PROSITE" id="PS50961">
    <property type="entry name" value="HTH_LA"/>
    <property type="match status" value="1"/>
</dbReference>
<dbReference type="FunFam" id="1.10.10.10:FF:000158">
    <property type="entry name" value="La ribonucleoprotein domain family member 7"/>
    <property type="match status" value="1"/>
</dbReference>
<evidence type="ECO:0000256" key="1">
    <source>
        <dbReference type="ARBA" id="ARBA00004123"/>
    </source>
</evidence>
<feature type="region of interest" description="Disordered" evidence="5">
    <location>
        <begin position="19"/>
        <end position="47"/>
    </location>
</feature>
<dbReference type="SMART" id="SM00715">
    <property type="entry name" value="LA"/>
    <property type="match status" value="1"/>
</dbReference>
<feature type="compositionally biased region" description="Polar residues" evidence="5">
    <location>
        <begin position="410"/>
        <end position="421"/>
    </location>
</feature>
<sequence>MLSLLSRIVTGSDCEECQAPANAKDFVGSSESSSLTDDTDEEELSPPMPIINIDQTELAEDALHLHKQTTVTSVTRSDSSEDVDDSPAEKDVEVLAPVVLPSQDVCRRILELVEYYLSEHNLVKDMFLLKHVTKHHEGYVSIKLLTSYKKVKRLTKDWRVVAHALKASKTLEINENKTKVRRVTVLSQELEDDTRAFRTLLATNIAREDANMNNLAEFFAKFGELTSLQMHKPNGRSLEEVRLAEREHPGIINTICAIVEYERVHCARQALRSILNNSECNMKALELPRKKRETKLSTKTHAEGESAYYSTSDMSEPTSPESHMKMLYKKNLRSPCSSLASSPVISPVLLRRHRKPQHSSPESSPPSPYNLRRSPATPSSSPEDRPVFFPRYEVPGSSPLPRRQLGPRGITSTPSSPNTWRQKNFINDINSAKALESAVPAPLSPWLRRRVFAASGSVTSNSVVSSPSASPSLRRRQDASLFVPENVTRLPRGPDGTRGFLPRQPMVNAQA</sequence>
<dbReference type="InterPro" id="IPR006630">
    <property type="entry name" value="La_HTH"/>
</dbReference>
<dbReference type="PANTHER" id="PTHR22792:SF140">
    <property type="entry name" value="ACHILLES, ISOFORM A"/>
    <property type="match status" value="1"/>
</dbReference>
<evidence type="ECO:0000259" key="6">
    <source>
        <dbReference type="PROSITE" id="PS50961"/>
    </source>
</evidence>
<evidence type="ECO:0000313" key="9">
    <source>
        <dbReference type="Proteomes" id="UP000747542"/>
    </source>
</evidence>
<feature type="compositionally biased region" description="Basic and acidic residues" evidence="5">
    <location>
        <begin position="294"/>
        <end position="304"/>
    </location>
</feature>
<keyword evidence="9" id="KW-1185">Reference proteome</keyword>
<dbReference type="InterPro" id="IPR045180">
    <property type="entry name" value="La_dom_prot"/>
</dbReference>
<feature type="compositionally biased region" description="Low complexity" evidence="5">
    <location>
        <begin position="457"/>
        <end position="472"/>
    </location>
</feature>
<feature type="domain" description="SUZ-C" evidence="7">
    <location>
        <begin position="467"/>
        <end position="504"/>
    </location>
</feature>
<dbReference type="AlphaFoldDB" id="A0A8J5JJE8"/>
<feature type="region of interest" description="Disordered" evidence="5">
    <location>
        <begin position="352"/>
        <end position="421"/>
    </location>
</feature>
<dbReference type="InterPro" id="IPR024642">
    <property type="entry name" value="SUZ-C"/>
</dbReference>
<evidence type="ECO:0000256" key="4">
    <source>
        <dbReference type="PROSITE-ProRule" id="PRU00332"/>
    </source>
</evidence>
<feature type="domain" description="HTH La-type RNA-binding" evidence="6">
    <location>
        <begin position="99"/>
        <end position="190"/>
    </location>
</feature>
<proteinExistence type="predicted"/>
<dbReference type="GO" id="GO:0003729">
    <property type="term" value="F:mRNA binding"/>
    <property type="evidence" value="ECO:0007669"/>
    <property type="project" value="TreeGrafter"/>
</dbReference>
<evidence type="ECO:0000313" key="8">
    <source>
        <dbReference type="EMBL" id="KAG7159207.1"/>
    </source>
</evidence>
<feature type="region of interest" description="Disordered" evidence="5">
    <location>
        <begin position="291"/>
        <end position="322"/>
    </location>
</feature>
<evidence type="ECO:0000259" key="7">
    <source>
        <dbReference type="PROSITE" id="PS51938"/>
    </source>
</evidence>
<reference evidence="8" key="1">
    <citation type="journal article" date="2021" name="Sci. Adv.">
        <title>The American lobster genome reveals insights on longevity, neural, and immune adaptations.</title>
        <authorList>
            <person name="Polinski J.M."/>
            <person name="Zimin A.V."/>
            <person name="Clark K.F."/>
            <person name="Kohn A.B."/>
            <person name="Sadowski N."/>
            <person name="Timp W."/>
            <person name="Ptitsyn A."/>
            <person name="Khanna P."/>
            <person name="Romanova D.Y."/>
            <person name="Williams P."/>
            <person name="Greenwood S.J."/>
            <person name="Moroz L.L."/>
            <person name="Walt D.R."/>
            <person name="Bodnar A.G."/>
        </authorList>
    </citation>
    <scope>NUCLEOTIDE SEQUENCE</scope>
    <source>
        <strain evidence="8">GMGI-L3</strain>
    </source>
</reference>
<dbReference type="GO" id="GO:0005634">
    <property type="term" value="C:nucleus"/>
    <property type="evidence" value="ECO:0007669"/>
    <property type="project" value="UniProtKB-SubCell"/>
</dbReference>
<dbReference type="PANTHER" id="PTHR22792">
    <property type="entry name" value="LUPUS LA PROTEIN-RELATED"/>
    <property type="match status" value="1"/>
</dbReference>
<feature type="region of interest" description="Disordered" evidence="5">
    <location>
        <begin position="69"/>
        <end position="89"/>
    </location>
</feature>
<feature type="compositionally biased region" description="Polar residues" evidence="5">
    <location>
        <begin position="308"/>
        <end position="321"/>
    </location>
</feature>
<dbReference type="Proteomes" id="UP000747542">
    <property type="component" value="Unassembled WGS sequence"/>
</dbReference>
<comment type="subcellular location">
    <subcellularLocation>
        <location evidence="1">Nucleus</location>
    </subcellularLocation>
</comment>
<keyword evidence="3" id="KW-0539">Nucleus</keyword>
<gene>
    <name evidence="8" type="primary">Larp6-L3</name>
    <name evidence="8" type="ORF">Hamer_G016598</name>
</gene>
<accession>A0A8J5JJE8</accession>
<organism evidence="8 9">
    <name type="scientific">Homarus americanus</name>
    <name type="common">American lobster</name>
    <dbReference type="NCBI Taxonomy" id="6706"/>
    <lineage>
        <taxon>Eukaryota</taxon>
        <taxon>Metazoa</taxon>
        <taxon>Ecdysozoa</taxon>
        <taxon>Arthropoda</taxon>
        <taxon>Crustacea</taxon>
        <taxon>Multicrustacea</taxon>
        <taxon>Malacostraca</taxon>
        <taxon>Eumalacostraca</taxon>
        <taxon>Eucarida</taxon>
        <taxon>Decapoda</taxon>
        <taxon>Pleocyemata</taxon>
        <taxon>Astacidea</taxon>
        <taxon>Nephropoidea</taxon>
        <taxon>Nephropidae</taxon>
        <taxon>Homarus</taxon>
    </lineage>
</organism>
<dbReference type="PROSITE" id="PS51938">
    <property type="entry name" value="SUZ_C"/>
    <property type="match status" value="1"/>
</dbReference>